<dbReference type="AlphaFoldDB" id="A0A1I7TER6"/>
<dbReference type="Pfam" id="PF07735">
    <property type="entry name" value="FBA_2"/>
    <property type="match status" value="1"/>
</dbReference>
<dbReference type="InterPro" id="IPR012885">
    <property type="entry name" value="F-box_Sdz-33"/>
</dbReference>
<dbReference type="eggNOG" id="ENOG502TJVR">
    <property type="taxonomic scope" value="Eukaryota"/>
</dbReference>
<feature type="domain" description="F-box" evidence="1">
    <location>
        <begin position="3"/>
        <end position="51"/>
    </location>
</feature>
<protein>
    <submittedName>
        <fullName evidence="3">F-box domain-containing protein</fullName>
    </submittedName>
</protein>
<proteinExistence type="predicted"/>
<reference evidence="3" key="1">
    <citation type="submission" date="2016-11" db="UniProtKB">
        <authorList>
            <consortium name="WormBaseParasite"/>
        </authorList>
    </citation>
    <scope>IDENTIFICATION</scope>
</reference>
<evidence type="ECO:0000313" key="2">
    <source>
        <dbReference type="Proteomes" id="UP000095282"/>
    </source>
</evidence>
<dbReference type="PANTHER" id="PTHR21503:SF8">
    <property type="entry name" value="F-BOX ASSOCIATED DOMAIN-CONTAINING PROTEIN-RELATED"/>
    <property type="match status" value="1"/>
</dbReference>
<evidence type="ECO:0000313" key="3">
    <source>
        <dbReference type="WBParaSite" id="Csp11.Scaffold594.g5220.t1"/>
    </source>
</evidence>
<keyword evidence="2" id="KW-1185">Reference proteome</keyword>
<dbReference type="Proteomes" id="UP000095282">
    <property type="component" value="Unplaced"/>
</dbReference>
<evidence type="ECO:0000259" key="1">
    <source>
        <dbReference type="PROSITE" id="PS50181"/>
    </source>
</evidence>
<name>A0A1I7TER6_9PELO</name>
<dbReference type="WBParaSite" id="Csp11.Scaffold594.g5220.t1">
    <property type="protein sequence ID" value="Csp11.Scaffold594.g5220.t1"/>
    <property type="gene ID" value="Csp11.Scaffold594.g5220"/>
</dbReference>
<dbReference type="InterPro" id="IPR001810">
    <property type="entry name" value="F-box_dom"/>
</dbReference>
<organism evidence="2 3">
    <name type="scientific">Caenorhabditis tropicalis</name>
    <dbReference type="NCBI Taxonomy" id="1561998"/>
    <lineage>
        <taxon>Eukaryota</taxon>
        <taxon>Metazoa</taxon>
        <taxon>Ecdysozoa</taxon>
        <taxon>Nematoda</taxon>
        <taxon>Chromadorea</taxon>
        <taxon>Rhabditida</taxon>
        <taxon>Rhabditina</taxon>
        <taxon>Rhabditomorpha</taxon>
        <taxon>Rhabditoidea</taxon>
        <taxon>Rhabditidae</taxon>
        <taxon>Peloderinae</taxon>
        <taxon>Caenorhabditis</taxon>
    </lineage>
</organism>
<sequence>MSPFQLFNLPLVPLSIVLNSMSLPQLIKVALTSKRSYRISKFLSSKITEKFKIYINNFITIEFENWEIEGNVMFHVFESSEIKENFEIEFLKIRDTVIKIQKNEEDDSLHVYWDNDRFVGLQFVSNILTDFFDSSIHRLAILDQNRKDDPRKVIDWLMNRQKTLPFCYFECQKTSDEDLKYFLDTCRVSEELTLVVKTSEHFQYSFKYPMELRRVAITGWPALMNLYELNCELLWMNTRNFSNQDINSFLNNWMNGGNSIMKFLYLRVKQFDLQSILNGFEVVARRFPNPLLFNWFDGRPLYFNYGMEIRRESDGKVALIRMYEDGSFKMYVWPDWKGLPYPLDDPNQYSLENTLIIMENE</sequence>
<dbReference type="PROSITE" id="PS50181">
    <property type="entry name" value="FBOX"/>
    <property type="match status" value="1"/>
</dbReference>
<accession>A0A1I7TER6</accession>
<dbReference type="Pfam" id="PF00646">
    <property type="entry name" value="F-box"/>
    <property type="match status" value="1"/>
</dbReference>
<dbReference type="PANTHER" id="PTHR21503">
    <property type="entry name" value="F-BOX-CONTAINING HYPOTHETICAL PROTEIN C.ELEGANS"/>
    <property type="match status" value="1"/>
</dbReference>